<dbReference type="SMART" id="SM00409">
    <property type="entry name" value="IG"/>
    <property type="match status" value="2"/>
</dbReference>
<keyword evidence="1" id="KW-1133">Transmembrane helix</keyword>
<evidence type="ECO:0000313" key="4">
    <source>
        <dbReference type="Proteomes" id="UP001497623"/>
    </source>
</evidence>
<dbReference type="SMART" id="SM00408">
    <property type="entry name" value="IGc2"/>
    <property type="match status" value="2"/>
</dbReference>
<feature type="domain" description="Ig-like" evidence="2">
    <location>
        <begin position="191"/>
        <end position="283"/>
    </location>
</feature>
<dbReference type="Proteomes" id="UP001497623">
    <property type="component" value="Unassembled WGS sequence"/>
</dbReference>
<dbReference type="InterPro" id="IPR003599">
    <property type="entry name" value="Ig_sub"/>
</dbReference>
<sequence length="330" mass="36090">MMPWINSFSCNWLRLCLHIFGILLLVEGNYILGLGHSNRDMAGIDGFSPQDESAIGEALDGVPGSAPEGGVGVDPASWSDYLNELFDPMFDSAVPENVTAVEGHMAHLVCRVNNLGTKTVSWIRHHDTHILTVGSFTYTSDDRFSTLHREGTNEWTLQIKQPIVRDSGLYECQVSTKPVRAYLVQLNIVVPLTVILHGPALHANEGGALNLTCVVAPSPATPEYIFWYHGGEVINYETDGRVSVRVKQENGRTISTLLVAKATLGHNGFYECEPSNAEKANITVHVVKAKPAAMQTSSSTLLQDALDPCLLLPALLFLYHLLMALPNLMT</sequence>
<dbReference type="InterPro" id="IPR003598">
    <property type="entry name" value="Ig_sub2"/>
</dbReference>
<organism evidence="3 4">
    <name type="scientific">Meganyctiphanes norvegica</name>
    <name type="common">Northern krill</name>
    <name type="synonym">Thysanopoda norvegica</name>
    <dbReference type="NCBI Taxonomy" id="48144"/>
    <lineage>
        <taxon>Eukaryota</taxon>
        <taxon>Metazoa</taxon>
        <taxon>Ecdysozoa</taxon>
        <taxon>Arthropoda</taxon>
        <taxon>Crustacea</taxon>
        <taxon>Multicrustacea</taxon>
        <taxon>Malacostraca</taxon>
        <taxon>Eumalacostraca</taxon>
        <taxon>Eucarida</taxon>
        <taxon>Euphausiacea</taxon>
        <taxon>Euphausiidae</taxon>
        <taxon>Meganyctiphanes</taxon>
    </lineage>
</organism>
<dbReference type="AlphaFoldDB" id="A0AAV2PKK9"/>
<dbReference type="InterPro" id="IPR036179">
    <property type="entry name" value="Ig-like_dom_sf"/>
</dbReference>
<keyword evidence="1" id="KW-0472">Membrane</keyword>
<gene>
    <name evidence="3" type="ORF">MNOR_LOCUS716</name>
</gene>
<protein>
    <recommendedName>
        <fullName evidence="2">Ig-like domain-containing protein</fullName>
    </recommendedName>
</protein>
<keyword evidence="1" id="KW-0812">Transmembrane</keyword>
<feature type="transmembrane region" description="Helical" evidence="1">
    <location>
        <begin position="12"/>
        <end position="32"/>
    </location>
</feature>
<dbReference type="Pfam" id="PF07686">
    <property type="entry name" value="V-set"/>
    <property type="match status" value="1"/>
</dbReference>
<dbReference type="CDD" id="cd00096">
    <property type="entry name" value="Ig"/>
    <property type="match status" value="1"/>
</dbReference>
<dbReference type="Gene3D" id="2.60.40.10">
    <property type="entry name" value="Immunoglobulins"/>
    <property type="match status" value="2"/>
</dbReference>
<keyword evidence="4" id="KW-1185">Reference proteome</keyword>
<reference evidence="3 4" key="1">
    <citation type="submission" date="2024-05" db="EMBL/GenBank/DDBJ databases">
        <authorList>
            <person name="Wallberg A."/>
        </authorList>
    </citation>
    <scope>NUCLEOTIDE SEQUENCE [LARGE SCALE GENOMIC DNA]</scope>
</reference>
<dbReference type="InterPro" id="IPR013783">
    <property type="entry name" value="Ig-like_fold"/>
</dbReference>
<dbReference type="EMBL" id="CAXKWB010000166">
    <property type="protein sequence ID" value="CAL4059594.1"/>
    <property type="molecule type" value="Genomic_DNA"/>
</dbReference>
<evidence type="ECO:0000313" key="3">
    <source>
        <dbReference type="EMBL" id="CAL4059594.1"/>
    </source>
</evidence>
<dbReference type="Pfam" id="PF00047">
    <property type="entry name" value="ig"/>
    <property type="match status" value="1"/>
</dbReference>
<dbReference type="PROSITE" id="PS50835">
    <property type="entry name" value="IG_LIKE"/>
    <property type="match status" value="2"/>
</dbReference>
<accession>A0AAV2PKK9</accession>
<dbReference type="PANTHER" id="PTHR23279:SF46">
    <property type="entry name" value="DEFECTIVE PROBOSCIS EXTENSION RESPONSE 10, ISOFORM A-RELATED"/>
    <property type="match status" value="1"/>
</dbReference>
<dbReference type="InterPro" id="IPR007110">
    <property type="entry name" value="Ig-like_dom"/>
</dbReference>
<name>A0AAV2PKK9_MEGNR</name>
<dbReference type="PANTHER" id="PTHR23279">
    <property type="entry name" value="DEFECTIVE PROBOSCIS EXTENSION RESPONSE DPR -RELATED"/>
    <property type="match status" value="1"/>
</dbReference>
<evidence type="ECO:0000256" key="1">
    <source>
        <dbReference type="SAM" id="Phobius"/>
    </source>
</evidence>
<dbReference type="GO" id="GO:0032589">
    <property type="term" value="C:neuron projection membrane"/>
    <property type="evidence" value="ECO:0007669"/>
    <property type="project" value="TreeGrafter"/>
</dbReference>
<dbReference type="GO" id="GO:0050808">
    <property type="term" value="P:synapse organization"/>
    <property type="evidence" value="ECO:0007669"/>
    <property type="project" value="TreeGrafter"/>
</dbReference>
<evidence type="ECO:0000259" key="2">
    <source>
        <dbReference type="PROSITE" id="PS50835"/>
    </source>
</evidence>
<dbReference type="FunFam" id="2.60.40.10:FF:000129">
    <property type="entry name" value="CLUMA_CG018772, isoform A"/>
    <property type="match status" value="1"/>
</dbReference>
<feature type="domain" description="Ig-like" evidence="2">
    <location>
        <begin position="88"/>
        <end position="175"/>
    </location>
</feature>
<proteinExistence type="predicted"/>
<dbReference type="InterPro" id="IPR013151">
    <property type="entry name" value="Immunoglobulin_dom"/>
</dbReference>
<dbReference type="InterPro" id="IPR037448">
    <property type="entry name" value="Zig-8"/>
</dbReference>
<dbReference type="SUPFAM" id="SSF48726">
    <property type="entry name" value="Immunoglobulin"/>
    <property type="match status" value="2"/>
</dbReference>
<comment type="caution">
    <text evidence="3">The sequence shown here is derived from an EMBL/GenBank/DDBJ whole genome shotgun (WGS) entry which is preliminary data.</text>
</comment>
<dbReference type="InterPro" id="IPR013106">
    <property type="entry name" value="Ig_V-set"/>
</dbReference>